<gene>
    <name evidence="2" type="ORF">BASA50_011336</name>
</gene>
<dbReference type="EMBL" id="JAFCIX010000556">
    <property type="protein sequence ID" value="KAH6587475.1"/>
    <property type="molecule type" value="Genomic_DNA"/>
</dbReference>
<proteinExistence type="predicted"/>
<accession>A0ABQ8EX02</accession>
<feature type="transmembrane region" description="Helical" evidence="1">
    <location>
        <begin position="173"/>
        <end position="191"/>
    </location>
</feature>
<keyword evidence="1" id="KW-0472">Membrane</keyword>
<protein>
    <submittedName>
        <fullName evidence="2">Uncharacterized protein</fullName>
    </submittedName>
</protein>
<dbReference type="PANTHER" id="PTHR38483">
    <property type="entry name" value="CHROMOSOME 1, WHOLE GENOME SHOTGUN SEQUENCE"/>
    <property type="match status" value="1"/>
</dbReference>
<evidence type="ECO:0000313" key="2">
    <source>
        <dbReference type="EMBL" id="KAH6587475.1"/>
    </source>
</evidence>
<keyword evidence="1" id="KW-1133">Transmembrane helix</keyword>
<name>A0ABQ8EX02_9FUNG</name>
<organism evidence="2 3">
    <name type="scientific">Batrachochytrium salamandrivorans</name>
    <dbReference type="NCBI Taxonomy" id="1357716"/>
    <lineage>
        <taxon>Eukaryota</taxon>
        <taxon>Fungi</taxon>
        <taxon>Fungi incertae sedis</taxon>
        <taxon>Chytridiomycota</taxon>
        <taxon>Chytridiomycota incertae sedis</taxon>
        <taxon>Chytridiomycetes</taxon>
        <taxon>Rhizophydiales</taxon>
        <taxon>Rhizophydiales incertae sedis</taxon>
        <taxon>Batrachochytrium</taxon>
    </lineage>
</organism>
<reference evidence="2 3" key="1">
    <citation type="submission" date="2021-02" db="EMBL/GenBank/DDBJ databases">
        <title>Variation within the Batrachochytrium salamandrivorans European outbreak.</title>
        <authorList>
            <person name="Kelly M."/>
            <person name="Pasmans F."/>
            <person name="Shea T.P."/>
            <person name="Munoz J.F."/>
            <person name="Carranza S."/>
            <person name="Cuomo C.A."/>
            <person name="Martel A."/>
        </authorList>
    </citation>
    <scope>NUCLEOTIDE SEQUENCE [LARGE SCALE GENOMIC DNA]</scope>
    <source>
        <strain evidence="2 3">AMFP18/2</strain>
    </source>
</reference>
<dbReference type="Proteomes" id="UP001648503">
    <property type="component" value="Unassembled WGS sequence"/>
</dbReference>
<comment type="caution">
    <text evidence="2">The sequence shown here is derived from an EMBL/GenBank/DDBJ whole genome shotgun (WGS) entry which is preliminary data.</text>
</comment>
<sequence>MGKLLEELPLKDSLIIGLIEDRYSGTHDSPGNSSNFDQVNSLYPQASFLTTSARKLAFSQLQPSYHPKVKRSATRHGRKKLSSCNSCGFARLHKHFVRMLRRLVGMDNSTVSTADSASEGLLSGMSLSGTASLLPTFTSNGITPNHSALTGFNQKELIHSLASRLLHSTSYQVFYVIMAVLSLVCLAIRYWHSVWNILDIVMVLFCVVAFVFVVGGACDSTKRKEAVAEEILLIFRNGIQFSRLVLMMQKNRTSLASRTRNIDIGSVSSADAIHMVPDIDSTFTGVYFDDDDDYV</sequence>
<evidence type="ECO:0000313" key="3">
    <source>
        <dbReference type="Proteomes" id="UP001648503"/>
    </source>
</evidence>
<feature type="transmembrane region" description="Helical" evidence="1">
    <location>
        <begin position="197"/>
        <end position="218"/>
    </location>
</feature>
<keyword evidence="3" id="KW-1185">Reference proteome</keyword>
<dbReference type="PANTHER" id="PTHR38483:SF1">
    <property type="entry name" value="ION TRANSPORT DOMAIN-CONTAINING PROTEIN"/>
    <property type="match status" value="1"/>
</dbReference>
<keyword evidence="1" id="KW-0812">Transmembrane</keyword>
<evidence type="ECO:0000256" key="1">
    <source>
        <dbReference type="SAM" id="Phobius"/>
    </source>
</evidence>